<dbReference type="Proteomes" id="UP000077154">
    <property type="component" value="Unassembled WGS sequence"/>
</dbReference>
<protein>
    <submittedName>
        <fullName evidence="1">Uncharacterized protein</fullName>
    </submittedName>
</protein>
<dbReference type="AlphaFoldDB" id="A0A177AEK9"/>
<proteinExistence type="predicted"/>
<dbReference type="RefSeq" id="XP_024325826.1">
    <property type="nucleotide sequence ID" value="XM_024467198.1"/>
</dbReference>
<name>A0A177AEK9_9PEZI</name>
<organism evidence="1">
    <name type="scientific">Pseudogymnoascus destructans</name>
    <dbReference type="NCBI Taxonomy" id="655981"/>
    <lineage>
        <taxon>Eukaryota</taxon>
        <taxon>Fungi</taxon>
        <taxon>Dikarya</taxon>
        <taxon>Ascomycota</taxon>
        <taxon>Pezizomycotina</taxon>
        <taxon>Leotiomycetes</taxon>
        <taxon>Thelebolales</taxon>
        <taxon>Thelebolaceae</taxon>
        <taxon>Pseudogymnoascus</taxon>
    </lineage>
</organism>
<evidence type="ECO:0000313" key="1">
    <source>
        <dbReference type="EMBL" id="OAF60545.1"/>
    </source>
</evidence>
<dbReference type="OrthoDB" id="3436248at2759"/>
<dbReference type="GeneID" id="36286628"/>
<dbReference type="EMBL" id="KV441391">
    <property type="protein sequence ID" value="OAF60545.1"/>
    <property type="molecule type" value="Genomic_DNA"/>
</dbReference>
<sequence>MDGQESSDAVYKKVANSVEDLTTVTNKRRGEYFRFNIEFRSQQPRLDDSSKIPEMKALAQGEVALQLSQLDQLAHCLIAEFFVFELEANSPAFNALLRRLTGLSAAFLLRGRMLPGSVQDRSSLARDGNFRKRVCFDVNSKEDLVSLQLQERGSEPYHISGSPFAVNWLIEAQGLGLPFER</sequence>
<reference evidence="1" key="1">
    <citation type="submission" date="2016-03" db="EMBL/GenBank/DDBJ databases">
        <title>Updated assembly of Pseudogymnoascus destructans, the fungus causing white-nose syndrome of bats.</title>
        <authorList>
            <person name="Palmer J.M."/>
            <person name="Drees K.P."/>
            <person name="Foster J.T."/>
            <person name="Lindner D.L."/>
        </authorList>
    </citation>
    <scope>NUCLEOTIDE SEQUENCE [LARGE SCALE GENOMIC DNA]</scope>
    <source>
        <strain evidence="1">20631-21</strain>
    </source>
</reference>
<gene>
    <name evidence="1" type="ORF">VC83_03552</name>
</gene>
<accession>A0A177AEK9</accession>